<dbReference type="EMBL" id="CALNXJ010000016">
    <property type="protein sequence ID" value="CAH3117500.1"/>
    <property type="molecule type" value="Genomic_DNA"/>
</dbReference>
<dbReference type="InterPro" id="IPR029071">
    <property type="entry name" value="Ubiquitin-like_domsf"/>
</dbReference>
<dbReference type="Proteomes" id="UP001159428">
    <property type="component" value="Unassembled WGS sequence"/>
</dbReference>
<gene>
    <name evidence="2" type="ORF">PMEA_00007518</name>
</gene>
<organism evidence="2 3">
    <name type="scientific">Pocillopora meandrina</name>
    <dbReference type="NCBI Taxonomy" id="46732"/>
    <lineage>
        <taxon>Eukaryota</taxon>
        <taxon>Metazoa</taxon>
        <taxon>Cnidaria</taxon>
        <taxon>Anthozoa</taxon>
        <taxon>Hexacorallia</taxon>
        <taxon>Scleractinia</taxon>
        <taxon>Astrocoeniina</taxon>
        <taxon>Pocilloporidae</taxon>
        <taxon>Pocillopora</taxon>
    </lineage>
</organism>
<dbReference type="PANTHER" id="PTHR32097:SF17">
    <property type="entry name" value="CAMP-BINDING PROTEIN 1-RELATED"/>
    <property type="match status" value="1"/>
</dbReference>
<dbReference type="AlphaFoldDB" id="A0AAU9WKR5"/>
<dbReference type="Pfam" id="PF02342">
    <property type="entry name" value="TerD"/>
    <property type="match status" value="1"/>
</dbReference>
<proteinExistence type="predicted"/>
<reference evidence="2 3" key="1">
    <citation type="submission" date="2022-05" db="EMBL/GenBank/DDBJ databases">
        <authorList>
            <consortium name="Genoscope - CEA"/>
            <person name="William W."/>
        </authorList>
    </citation>
    <scope>NUCLEOTIDE SEQUENCE [LARGE SCALE GENOMIC DNA]</scope>
</reference>
<accession>A0AAU9WKR5</accession>
<feature type="domain" description="Ubiquitin-like" evidence="1">
    <location>
        <begin position="101"/>
        <end position="176"/>
    </location>
</feature>
<dbReference type="InterPro" id="IPR000626">
    <property type="entry name" value="Ubiquitin-like_dom"/>
</dbReference>
<protein>
    <recommendedName>
        <fullName evidence="1">Ubiquitin-like domain-containing protein</fullName>
    </recommendedName>
</protein>
<dbReference type="InterPro" id="IPR003325">
    <property type="entry name" value="TerD"/>
</dbReference>
<keyword evidence="3" id="KW-1185">Reference proteome</keyword>
<evidence type="ECO:0000313" key="2">
    <source>
        <dbReference type="EMBL" id="CAH3117500.1"/>
    </source>
</evidence>
<evidence type="ECO:0000259" key="1">
    <source>
        <dbReference type="PROSITE" id="PS50053"/>
    </source>
</evidence>
<comment type="caution">
    <text evidence="2">The sequence shown here is derived from an EMBL/GenBank/DDBJ whole genome shotgun (WGS) entry which is preliminary data.</text>
</comment>
<dbReference type="InterPro" id="IPR051324">
    <property type="entry name" value="Stress/Tellurium_Resist"/>
</dbReference>
<dbReference type="Pfam" id="PF00240">
    <property type="entry name" value="ubiquitin"/>
    <property type="match status" value="1"/>
</dbReference>
<dbReference type="Gene3D" id="2.60.60.30">
    <property type="entry name" value="sav2460 like domains"/>
    <property type="match status" value="1"/>
</dbReference>
<dbReference type="PANTHER" id="PTHR32097">
    <property type="entry name" value="CAMP-BINDING PROTEIN 1-RELATED"/>
    <property type="match status" value="1"/>
</dbReference>
<evidence type="ECO:0000313" key="3">
    <source>
        <dbReference type="Proteomes" id="UP001159428"/>
    </source>
</evidence>
<dbReference type="SUPFAM" id="SSF54236">
    <property type="entry name" value="Ubiquitin-like"/>
    <property type="match status" value="1"/>
</dbReference>
<dbReference type="CDD" id="cd17039">
    <property type="entry name" value="Ubl_ubiquitin_like"/>
    <property type="match status" value="1"/>
</dbReference>
<dbReference type="SMART" id="SM00213">
    <property type="entry name" value="UBQ"/>
    <property type="match status" value="1"/>
</dbReference>
<dbReference type="Gene3D" id="3.10.20.90">
    <property type="entry name" value="Phosphatidylinositol 3-kinase Catalytic Subunit, Chain A, domain 1"/>
    <property type="match status" value="1"/>
</dbReference>
<sequence length="352" mass="39737">MLKFQIWVSMLCDLCKIRKLRREFPSDTVTDMCDHAPLHCLRCVTKYVEKHQRCSQCLQAVKTSNPRYLEYLETLENLFPKYTADAATTENEVSTSLVGNETISVVMLGGDSTVVAYRPGMTIQELKNFVHTRLGPAPQKQRLLYKEKELKTDLGTKLATLQDYTIQPFSTLHLIVVLYEINQALDHAIFDLFWGYPSRGCDYLDASVLIYSGSALQGIVDFDSHGFIGVSHSGDVMDHKKRIGHHTIRVQLKSLPSNINKLFFTLSAWNSPNISKYKNPSLRFFDAKEPNKQLCSDQMGHAAYSQAIIMCSLSKIDGVWKVFSLRTLSAGNAKDYSPLQQTIGHIITQGLC</sequence>
<name>A0AAU9WKR5_9CNID</name>
<dbReference type="PROSITE" id="PS50053">
    <property type="entry name" value="UBIQUITIN_2"/>
    <property type="match status" value="1"/>
</dbReference>